<name>A0A077ZLV4_TRITR</name>
<sequence>MREVELLTDSATVHRWIEDGLSGRTRLRTKAANGMLIRLRVETVLSLVKEYNLKLAVTLVRSAMNKADALTRVPTKWLAAEPVHQLTCAAVDDPSNKRFITQVHHDAGHPGVRRTLYFVRRRGEGAPTEGYGGEEIHAVSVE</sequence>
<reference evidence="1" key="2">
    <citation type="submission" date="2014-03" db="EMBL/GenBank/DDBJ databases">
        <title>The whipworm genome and dual-species transcriptomics of an intimate host-pathogen interaction.</title>
        <authorList>
            <person name="Foth B.J."/>
            <person name="Tsai I.J."/>
            <person name="Reid A.J."/>
            <person name="Bancroft A.J."/>
            <person name="Nichol S."/>
            <person name="Tracey A."/>
            <person name="Holroyd N."/>
            <person name="Cotton J.A."/>
            <person name="Stanley E.J."/>
            <person name="Zarowiecki M."/>
            <person name="Liu J.Z."/>
            <person name="Huckvale T."/>
            <person name="Cooper P.J."/>
            <person name="Grencis R.K."/>
            <person name="Berriman M."/>
        </authorList>
    </citation>
    <scope>NUCLEOTIDE SEQUENCE [LARGE SCALE GENOMIC DNA]</scope>
</reference>
<protein>
    <submittedName>
        <fullName evidence="1">Uncharacterized protein</fullName>
    </submittedName>
</protein>
<dbReference type="AlphaFoldDB" id="A0A077ZLV4"/>
<organism evidence="1 2">
    <name type="scientific">Trichuris trichiura</name>
    <name type="common">Whipworm</name>
    <name type="synonym">Trichocephalus trichiurus</name>
    <dbReference type="NCBI Taxonomy" id="36087"/>
    <lineage>
        <taxon>Eukaryota</taxon>
        <taxon>Metazoa</taxon>
        <taxon>Ecdysozoa</taxon>
        <taxon>Nematoda</taxon>
        <taxon>Enoplea</taxon>
        <taxon>Dorylaimia</taxon>
        <taxon>Trichinellida</taxon>
        <taxon>Trichuridae</taxon>
        <taxon>Trichuris</taxon>
    </lineage>
</organism>
<dbReference type="STRING" id="36087.A0A077ZLV4"/>
<accession>A0A077ZLV4</accession>
<proteinExistence type="predicted"/>
<dbReference type="EMBL" id="HG807288">
    <property type="protein sequence ID" value="CDW60664.1"/>
    <property type="molecule type" value="Genomic_DNA"/>
</dbReference>
<evidence type="ECO:0000313" key="1">
    <source>
        <dbReference type="EMBL" id="CDW60664.1"/>
    </source>
</evidence>
<keyword evidence="2" id="KW-1185">Reference proteome</keyword>
<dbReference type="OrthoDB" id="10623002at2759"/>
<dbReference type="Proteomes" id="UP000030665">
    <property type="component" value="Unassembled WGS sequence"/>
</dbReference>
<gene>
    <name evidence="1" type="ORF">TTRE_0000905501</name>
</gene>
<reference evidence="1" key="1">
    <citation type="submission" date="2014-01" db="EMBL/GenBank/DDBJ databases">
        <authorList>
            <person name="Aslett M."/>
        </authorList>
    </citation>
    <scope>NUCLEOTIDE SEQUENCE</scope>
</reference>
<evidence type="ECO:0000313" key="2">
    <source>
        <dbReference type="Proteomes" id="UP000030665"/>
    </source>
</evidence>